<dbReference type="InterPro" id="IPR029045">
    <property type="entry name" value="ClpP/crotonase-like_dom_sf"/>
</dbReference>
<protein>
    <submittedName>
        <fullName evidence="1">Enoyl-CoA hydratase</fullName>
    </submittedName>
</protein>
<dbReference type="CDD" id="cd06558">
    <property type="entry name" value="crotonase-like"/>
    <property type="match status" value="1"/>
</dbReference>
<evidence type="ECO:0000313" key="2">
    <source>
        <dbReference type="Proteomes" id="UP000294614"/>
    </source>
</evidence>
<proteinExistence type="predicted"/>
<dbReference type="Proteomes" id="UP000294614">
    <property type="component" value="Unassembled WGS sequence"/>
</dbReference>
<dbReference type="AlphaFoldDB" id="A0A4R1KCP3"/>
<dbReference type="Pfam" id="PF00378">
    <property type="entry name" value="ECH_1"/>
    <property type="match status" value="1"/>
</dbReference>
<dbReference type="GO" id="GO:0006635">
    <property type="term" value="P:fatty acid beta-oxidation"/>
    <property type="evidence" value="ECO:0007669"/>
    <property type="project" value="TreeGrafter"/>
</dbReference>
<keyword evidence="2" id="KW-1185">Reference proteome</keyword>
<name>A0A4R1KCP3_9BACT</name>
<gene>
    <name evidence="1" type="ORF">C8D98_0326</name>
</gene>
<accession>A0A4R1KCP3</accession>
<dbReference type="GO" id="GO:0003824">
    <property type="term" value="F:catalytic activity"/>
    <property type="evidence" value="ECO:0007669"/>
    <property type="project" value="UniProtKB-ARBA"/>
</dbReference>
<dbReference type="PANTHER" id="PTHR11941:SF54">
    <property type="entry name" value="ENOYL-COA HYDRATASE, MITOCHONDRIAL"/>
    <property type="match status" value="1"/>
</dbReference>
<comment type="caution">
    <text evidence="1">The sequence shown here is derived from an EMBL/GenBank/DDBJ whole genome shotgun (WGS) entry which is preliminary data.</text>
</comment>
<reference evidence="1 2" key="1">
    <citation type="submission" date="2019-03" db="EMBL/GenBank/DDBJ databases">
        <title>Genomic Encyclopedia of Type Strains, Phase IV (KMG-IV): sequencing the most valuable type-strain genomes for metagenomic binning, comparative biology and taxonomic classification.</title>
        <authorList>
            <person name="Goeker M."/>
        </authorList>
    </citation>
    <scope>NUCLEOTIDE SEQUENCE [LARGE SCALE GENOMIC DNA]</scope>
    <source>
        <strain evidence="1 2">DSM 24984</strain>
    </source>
</reference>
<dbReference type="InterPro" id="IPR001753">
    <property type="entry name" value="Enoyl-CoA_hydra/iso"/>
</dbReference>
<evidence type="ECO:0000313" key="1">
    <source>
        <dbReference type="EMBL" id="TCK61820.1"/>
    </source>
</evidence>
<dbReference type="EMBL" id="SMGG01000003">
    <property type="protein sequence ID" value="TCK61820.1"/>
    <property type="molecule type" value="Genomic_DNA"/>
</dbReference>
<dbReference type="RefSeq" id="WP_132871414.1">
    <property type="nucleotide sequence ID" value="NZ_SMGG01000003.1"/>
</dbReference>
<dbReference type="PANTHER" id="PTHR11941">
    <property type="entry name" value="ENOYL-COA HYDRATASE-RELATED"/>
    <property type="match status" value="1"/>
</dbReference>
<dbReference type="Gene3D" id="3.90.226.10">
    <property type="entry name" value="2-enoyl-CoA Hydratase, Chain A, domain 1"/>
    <property type="match status" value="1"/>
</dbReference>
<sequence>MVETRIEGLTAHIRLIPQTGQFTLLDVETIKEIIKNLRMVKESPAKCLRIYGEGGCFAVGADLRTLSTYDGFDAKWFSMLGNTMFGTMRTMPQVVIAEIDGFCMGGGMDFAAACDFRYATGKSKFAHPGSKLGIITGFGGTQAIPRLMKSACASEFLITGNAFDTDYMLKGGFLKGVAHNTEELMHMTGILCEKINRKSRTLLSGFKLSLNGSAGI</sequence>
<dbReference type="SUPFAM" id="SSF52096">
    <property type="entry name" value="ClpP/crotonase"/>
    <property type="match status" value="1"/>
</dbReference>
<dbReference type="OrthoDB" id="4608673at2"/>
<organism evidence="1 2">
    <name type="scientific">Seleniivibrio woodruffii</name>
    <dbReference type="NCBI Taxonomy" id="1078050"/>
    <lineage>
        <taxon>Bacteria</taxon>
        <taxon>Pseudomonadati</taxon>
        <taxon>Deferribacterota</taxon>
        <taxon>Deferribacteres</taxon>
        <taxon>Deferribacterales</taxon>
        <taxon>Geovibrionaceae</taxon>
        <taxon>Seleniivibrio</taxon>
    </lineage>
</organism>